<organism evidence="2 3">
    <name type="scientific">Geodia barretti</name>
    <name type="common">Barrett's horny sponge</name>
    <dbReference type="NCBI Taxonomy" id="519541"/>
    <lineage>
        <taxon>Eukaryota</taxon>
        <taxon>Metazoa</taxon>
        <taxon>Porifera</taxon>
        <taxon>Demospongiae</taxon>
        <taxon>Heteroscleromorpha</taxon>
        <taxon>Tetractinellida</taxon>
        <taxon>Astrophorina</taxon>
        <taxon>Geodiidae</taxon>
        <taxon>Geodia</taxon>
    </lineage>
</organism>
<feature type="compositionally biased region" description="Basic and acidic residues" evidence="1">
    <location>
        <begin position="21"/>
        <end position="46"/>
    </location>
</feature>
<dbReference type="Proteomes" id="UP001174909">
    <property type="component" value="Unassembled WGS sequence"/>
</dbReference>
<feature type="region of interest" description="Disordered" evidence="1">
    <location>
        <begin position="1"/>
        <end position="46"/>
    </location>
</feature>
<evidence type="ECO:0000313" key="2">
    <source>
        <dbReference type="EMBL" id="CAI8011455.1"/>
    </source>
</evidence>
<sequence length="211" mass="23777">MVVSNKKSLLGRNDGEDTAGETERGVSSRPIRGAEEQRWRRFDVDSRSEWHRSSDSCECPSSVSGNVLLLFRSSDSPPNKQPPQLQEPISKVLQERRIPTLCDVEDWSGAQTQGLYGHFLCQKAPQRLGRVLHHKVIITTHTFLQLPLLFSLFLSLSKVPLRIAGSPQSQLKKSPDSNAACLFSPTLREQLTIKTGRYIHYIVPIIKVLYT</sequence>
<dbReference type="AlphaFoldDB" id="A0AA35WED6"/>
<gene>
    <name evidence="2" type="ORF">GBAR_LOCUS7384</name>
</gene>
<accession>A0AA35WED6</accession>
<keyword evidence="3" id="KW-1185">Reference proteome</keyword>
<dbReference type="EMBL" id="CASHTH010001102">
    <property type="protein sequence ID" value="CAI8011455.1"/>
    <property type="molecule type" value="Genomic_DNA"/>
</dbReference>
<proteinExistence type="predicted"/>
<protein>
    <submittedName>
        <fullName evidence="2">Uncharacterized protein</fullName>
    </submittedName>
</protein>
<reference evidence="2" key="1">
    <citation type="submission" date="2023-03" db="EMBL/GenBank/DDBJ databases">
        <authorList>
            <person name="Steffen K."/>
            <person name="Cardenas P."/>
        </authorList>
    </citation>
    <scope>NUCLEOTIDE SEQUENCE</scope>
</reference>
<comment type="caution">
    <text evidence="2">The sequence shown here is derived from an EMBL/GenBank/DDBJ whole genome shotgun (WGS) entry which is preliminary data.</text>
</comment>
<evidence type="ECO:0000256" key="1">
    <source>
        <dbReference type="SAM" id="MobiDB-lite"/>
    </source>
</evidence>
<evidence type="ECO:0000313" key="3">
    <source>
        <dbReference type="Proteomes" id="UP001174909"/>
    </source>
</evidence>
<name>A0AA35WED6_GEOBA</name>